<name>B8F9P7_DESAL</name>
<evidence type="ECO:0000313" key="1">
    <source>
        <dbReference type="EMBL" id="ACL02993.1"/>
    </source>
</evidence>
<evidence type="ECO:0000313" key="2">
    <source>
        <dbReference type="Proteomes" id="UP000000739"/>
    </source>
</evidence>
<dbReference type="eggNOG" id="ENOG502Z9SQ">
    <property type="taxonomic scope" value="Bacteria"/>
</dbReference>
<protein>
    <submittedName>
        <fullName evidence="1">Uncharacterized protein</fullName>
    </submittedName>
</protein>
<dbReference type="Proteomes" id="UP000000739">
    <property type="component" value="Chromosome"/>
</dbReference>
<dbReference type="AlphaFoldDB" id="B8F9P7"/>
<gene>
    <name evidence="1" type="ordered locus">Dalk_1290</name>
</gene>
<dbReference type="EMBL" id="CP001322">
    <property type="protein sequence ID" value="ACL02993.1"/>
    <property type="molecule type" value="Genomic_DNA"/>
</dbReference>
<dbReference type="KEGG" id="dal:Dalk_1290"/>
<keyword evidence="2" id="KW-1185">Reference proteome</keyword>
<dbReference type="HOGENOM" id="CLU_085679_0_0_7"/>
<accession>B8F9P7</accession>
<sequence>MENFIFKIDGPIFREGVPIHIAIKALDNFQSIIDKTFLVAGESQRIGAKEREKYYLRASSFEHSSFLTNFEIVLAGTQLALPFLGTLGPQNLWEYTKETFNFLKLICTSHKENPENVKIDIQDNQNTIVHIGNTEHHYHGPVFQIAQKSLPKYQDLAHMLDQGKIETIMAGDKEEPEMVIGLEDRELFDIPTRMQEDPIEVKCEIFTFNKFGNVGKLRIFDGQSIPKGDYNFSILGDQDNLNYIYSMLKPFVTVQCLLEMAISPLGTELISHLHITGIVS</sequence>
<proteinExistence type="predicted"/>
<dbReference type="RefSeq" id="WP_012610429.1">
    <property type="nucleotide sequence ID" value="NC_011768.1"/>
</dbReference>
<reference evidence="1 2" key="1">
    <citation type="journal article" date="2012" name="Environ. Microbiol.">
        <title>The genome sequence of Desulfatibacillum alkenivorans AK-01: a blueprint for anaerobic alkane oxidation.</title>
        <authorList>
            <person name="Callaghan A.V."/>
            <person name="Morris B.E."/>
            <person name="Pereira I.A."/>
            <person name="McInerney M.J."/>
            <person name="Austin R.N."/>
            <person name="Groves J.T."/>
            <person name="Kukor J.J."/>
            <person name="Suflita J.M."/>
            <person name="Young L.Y."/>
            <person name="Zylstra G.J."/>
            <person name="Wawrik B."/>
        </authorList>
    </citation>
    <scope>NUCLEOTIDE SEQUENCE [LARGE SCALE GENOMIC DNA]</scope>
    <source>
        <strain evidence="1 2">AK-01</strain>
    </source>
</reference>
<organism evidence="1 2">
    <name type="scientific">Desulfatibacillum aliphaticivorans</name>
    <dbReference type="NCBI Taxonomy" id="218208"/>
    <lineage>
        <taxon>Bacteria</taxon>
        <taxon>Pseudomonadati</taxon>
        <taxon>Thermodesulfobacteriota</taxon>
        <taxon>Desulfobacteria</taxon>
        <taxon>Desulfobacterales</taxon>
        <taxon>Desulfatibacillaceae</taxon>
        <taxon>Desulfatibacillum</taxon>
    </lineage>
</organism>